<sequence length="97" mass="10777">MLMRCVPCVGGEGFATDRWQGLRAADERRATSSGVLTTSSRLMSDIDKWFIQKIMHGLSENPGYIIGMKLTLKADVDIVFYEVSAKSERNSVCAPDF</sequence>
<proteinExistence type="predicted"/>
<organism evidence="1 2">
    <name type="scientific">Oedothorax gibbosus</name>
    <dbReference type="NCBI Taxonomy" id="931172"/>
    <lineage>
        <taxon>Eukaryota</taxon>
        <taxon>Metazoa</taxon>
        <taxon>Ecdysozoa</taxon>
        <taxon>Arthropoda</taxon>
        <taxon>Chelicerata</taxon>
        <taxon>Arachnida</taxon>
        <taxon>Araneae</taxon>
        <taxon>Araneomorphae</taxon>
        <taxon>Entelegynae</taxon>
        <taxon>Araneoidea</taxon>
        <taxon>Linyphiidae</taxon>
        <taxon>Erigoninae</taxon>
        <taxon>Oedothorax</taxon>
    </lineage>
</organism>
<gene>
    <name evidence="1" type="ORF">JTE90_006483</name>
</gene>
<keyword evidence="2" id="KW-1185">Reference proteome</keyword>
<dbReference type="AlphaFoldDB" id="A0AAV6VM54"/>
<dbReference type="Proteomes" id="UP000827092">
    <property type="component" value="Unassembled WGS sequence"/>
</dbReference>
<name>A0AAV6VM54_9ARAC</name>
<reference evidence="1 2" key="1">
    <citation type="journal article" date="2022" name="Nat. Ecol. Evol.">
        <title>A masculinizing supergene underlies an exaggerated male reproductive morph in a spider.</title>
        <authorList>
            <person name="Hendrickx F."/>
            <person name="De Corte Z."/>
            <person name="Sonet G."/>
            <person name="Van Belleghem S.M."/>
            <person name="Kostlbacher S."/>
            <person name="Vangestel C."/>
        </authorList>
    </citation>
    <scope>NUCLEOTIDE SEQUENCE [LARGE SCALE GENOMIC DNA]</scope>
    <source>
        <strain evidence="1">W744_W776</strain>
    </source>
</reference>
<accession>A0AAV6VM54</accession>
<protein>
    <submittedName>
        <fullName evidence="1">Uncharacterized protein</fullName>
    </submittedName>
</protein>
<dbReference type="EMBL" id="JAFNEN010000050">
    <property type="protein sequence ID" value="KAG8197782.1"/>
    <property type="molecule type" value="Genomic_DNA"/>
</dbReference>
<evidence type="ECO:0000313" key="1">
    <source>
        <dbReference type="EMBL" id="KAG8197782.1"/>
    </source>
</evidence>
<evidence type="ECO:0000313" key="2">
    <source>
        <dbReference type="Proteomes" id="UP000827092"/>
    </source>
</evidence>
<comment type="caution">
    <text evidence="1">The sequence shown here is derived from an EMBL/GenBank/DDBJ whole genome shotgun (WGS) entry which is preliminary data.</text>
</comment>